<reference evidence="1 2" key="1">
    <citation type="journal article" date="2020" name="BMC Genomics">
        <title>Intraspecific diversification of the crop wild relative Brassica cretica Lam. using demographic model selection.</title>
        <authorList>
            <person name="Kioukis A."/>
            <person name="Michalopoulou V.A."/>
            <person name="Briers L."/>
            <person name="Pirintsos S."/>
            <person name="Studholme D.J."/>
            <person name="Pavlidis P."/>
            <person name="Sarris P.F."/>
        </authorList>
    </citation>
    <scope>NUCLEOTIDE SEQUENCE [LARGE SCALE GENOMIC DNA]</scope>
    <source>
        <strain evidence="2">cv. PFS-1207/04</strain>
    </source>
</reference>
<sequence length="107" mass="12438">MVAEFMELKALFSSFARSDQSWLRRDTPKTNLNLISKYWTLRKTVYAEIDVGSSRRCIERTRTTKTMNSVGQLGEEDDEKADSFKIETTMVRRITNLSHHGSRFSQV</sequence>
<evidence type="ECO:0000313" key="1">
    <source>
        <dbReference type="EMBL" id="KAF3529461.1"/>
    </source>
</evidence>
<proteinExistence type="predicted"/>
<name>A0ABQ7BBE2_BRACR</name>
<dbReference type="EMBL" id="QGKV02001507">
    <property type="protein sequence ID" value="KAF3529461.1"/>
    <property type="molecule type" value="Genomic_DNA"/>
</dbReference>
<protein>
    <submittedName>
        <fullName evidence="1">Uncharacterized protein</fullName>
    </submittedName>
</protein>
<comment type="caution">
    <text evidence="1">The sequence shown here is derived from an EMBL/GenBank/DDBJ whole genome shotgun (WGS) entry which is preliminary data.</text>
</comment>
<dbReference type="Proteomes" id="UP000266723">
    <property type="component" value="Unassembled WGS sequence"/>
</dbReference>
<evidence type="ECO:0000313" key="2">
    <source>
        <dbReference type="Proteomes" id="UP000266723"/>
    </source>
</evidence>
<organism evidence="1 2">
    <name type="scientific">Brassica cretica</name>
    <name type="common">Mustard</name>
    <dbReference type="NCBI Taxonomy" id="69181"/>
    <lineage>
        <taxon>Eukaryota</taxon>
        <taxon>Viridiplantae</taxon>
        <taxon>Streptophyta</taxon>
        <taxon>Embryophyta</taxon>
        <taxon>Tracheophyta</taxon>
        <taxon>Spermatophyta</taxon>
        <taxon>Magnoliopsida</taxon>
        <taxon>eudicotyledons</taxon>
        <taxon>Gunneridae</taxon>
        <taxon>Pentapetalae</taxon>
        <taxon>rosids</taxon>
        <taxon>malvids</taxon>
        <taxon>Brassicales</taxon>
        <taxon>Brassicaceae</taxon>
        <taxon>Brassiceae</taxon>
        <taxon>Brassica</taxon>
    </lineage>
</organism>
<accession>A0ABQ7BBE2</accession>
<keyword evidence="2" id="KW-1185">Reference proteome</keyword>
<gene>
    <name evidence="1" type="ORF">DY000_02041847</name>
</gene>